<evidence type="ECO:0000256" key="7">
    <source>
        <dbReference type="SAM" id="Coils"/>
    </source>
</evidence>
<keyword evidence="7" id="KW-0175">Coiled coil</keyword>
<dbReference type="Gene3D" id="3.40.50.11820">
    <property type="match status" value="1"/>
</dbReference>
<dbReference type="EMBL" id="LAKJ01000009">
    <property type="protein sequence ID" value="KKI64241.1"/>
    <property type="molecule type" value="Genomic_DNA"/>
</dbReference>
<dbReference type="InterPro" id="IPR043149">
    <property type="entry name" value="TagF_N"/>
</dbReference>
<dbReference type="Gene3D" id="3.40.50.12580">
    <property type="match status" value="1"/>
</dbReference>
<proteinExistence type="inferred from homology"/>
<dbReference type="Proteomes" id="UP000034455">
    <property type="component" value="Unassembled WGS sequence"/>
</dbReference>
<comment type="caution">
    <text evidence="9">The sequence shown here is derived from an EMBL/GenBank/DDBJ whole genome shotgun (WGS) entry which is preliminary data.</text>
</comment>
<evidence type="ECO:0000256" key="1">
    <source>
        <dbReference type="ARBA" id="ARBA00004202"/>
    </source>
</evidence>
<feature type="domain" description="Glycosyl transferase family 1" evidence="8">
    <location>
        <begin position="660"/>
        <end position="819"/>
    </location>
</feature>
<organism evidence="9 10">
    <name type="scientific">Staphylococcus cohnii subsp. cohnii</name>
    <dbReference type="NCBI Taxonomy" id="74704"/>
    <lineage>
        <taxon>Bacteria</taxon>
        <taxon>Bacillati</taxon>
        <taxon>Bacillota</taxon>
        <taxon>Bacilli</taxon>
        <taxon>Bacillales</taxon>
        <taxon>Staphylococcaceae</taxon>
        <taxon>Staphylococcus</taxon>
        <taxon>Staphylococcus cohnii species complex</taxon>
    </lineage>
</organism>
<keyword evidence="5" id="KW-0777">Teichoic acid biosynthesis</keyword>
<dbReference type="InterPro" id="IPR051612">
    <property type="entry name" value="Teichoic_Acid_Biosynth"/>
</dbReference>
<sequence length="838" mass="97456">MIGKTKKFVLNQTKRKLKFISEPLKLQLRSKYTKNIMHYANLYKTIEVDNKHILYQVRDGQSMTDSPYAIFKYLMNHPDYQKYIHIWVVASQKMQKAFSKKYSKYKNVKFIVKESEDYLHYLTKCKYLINNATFPTYFTKKPNQIYVNTWHGTPLKAMGLDINHNLLESQNTIRNFLSSDYIISPNQHTTDIFKKAFKLDGLNDEAILEIGYPRIDATLNAQSKEVIQKLKKQGIKLTDAPILLFSPTWRGQTVSSPEDNIEEIETLIESLNKQTRYQVLLKVHPFIYKKAVGNKKLKKYLVEDTFDTNELLSIVDLLVTDYSSIFFDYLVTDKPIIFYTPDYKAYEEDRGFYLSVDSLPGPSVHSIEALVATVKESQNMLAQYQGNYQKYKQKFVNYDDGQVTERVVNQVFHQNAPKNGDQNNRKERILIYPGGMKPNGITTSILNLLENVDYDRYDITIYLGFNRNKDVIDNLYSLNDNVRVILRKGPLLANTSEYYRNLLVRNRGIKSKIEEKIYPEAMYQREFRKVFGNSEFDVVMDFSGYAMFWSEILLASNAKRKLIYLHSDMKMDMERKVNGVRPHYANLKGVMSLYPYYDKLVSVSEVTKQENVKKIANRKTKDKFKSSMNTINLDRIYNLVDEDNDIFMKNGERVIVREQDKQITSVPFHKADFKVMTMGRLSPEKGFDNLIQAFSGVVEANPNAKLYILGDGPLKNQLSKLIDSLDLSEHVFLMGQKRNPFNIMRDCDLFVLPSYYEGQSMVLLEALTVGIDILASDIPANQYVLDYGKYGMLSFNDAESLQTSIQQFINKETPAYAKFDPELYNKEAIEQFYHLLDD</sequence>
<dbReference type="PATRIC" id="fig|74704.6.peg.2692"/>
<keyword evidence="6" id="KW-0472">Membrane</keyword>
<keyword evidence="4" id="KW-0808">Transferase</keyword>
<dbReference type="Pfam" id="PF04464">
    <property type="entry name" value="Glyphos_transf"/>
    <property type="match status" value="1"/>
</dbReference>
<keyword evidence="3" id="KW-1003">Cell membrane</keyword>
<evidence type="ECO:0000256" key="6">
    <source>
        <dbReference type="ARBA" id="ARBA00023136"/>
    </source>
</evidence>
<dbReference type="GO" id="GO:0019350">
    <property type="term" value="P:teichoic acid biosynthetic process"/>
    <property type="evidence" value="ECO:0007669"/>
    <property type="project" value="UniProtKB-KW"/>
</dbReference>
<dbReference type="Gene3D" id="3.40.50.2000">
    <property type="entry name" value="Glycogen Phosphorylase B"/>
    <property type="match status" value="2"/>
</dbReference>
<gene>
    <name evidence="9" type="ORF">UF66_2580</name>
</gene>
<dbReference type="PANTHER" id="PTHR37316">
    <property type="entry name" value="TEICHOIC ACID GLYCEROL-PHOSPHATE PRIMASE"/>
    <property type="match status" value="1"/>
</dbReference>
<dbReference type="Pfam" id="PF00534">
    <property type="entry name" value="Glycos_transf_1"/>
    <property type="match status" value="1"/>
</dbReference>
<dbReference type="CDD" id="cd03811">
    <property type="entry name" value="GT4_GT28_WabH-like"/>
    <property type="match status" value="1"/>
</dbReference>
<evidence type="ECO:0000256" key="5">
    <source>
        <dbReference type="ARBA" id="ARBA00022944"/>
    </source>
</evidence>
<dbReference type="GO" id="GO:0005886">
    <property type="term" value="C:plasma membrane"/>
    <property type="evidence" value="ECO:0007669"/>
    <property type="project" value="UniProtKB-SubCell"/>
</dbReference>
<evidence type="ECO:0000313" key="10">
    <source>
        <dbReference type="Proteomes" id="UP000034455"/>
    </source>
</evidence>
<evidence type="ECO:0000313" key="9">
    <source>
        <dbReference type="EMBL" id="KKI64241.1"/>
    </source>
</evidence>
<evidence type="ECO:0000259" key="8">
    <source>
        <dbReference type="Pfam" id="PF00534"/>
    </source>
</evidence>
<feature type="coiled-coil region" evidence="7">
    <location>
        <begin position="367"/>
        <end position="394"/>
    </location>
</feature>
<dbReference type="GO" id="GO:0016757">
    <property type="term" value="F:glycosyltransferase activity"/>
    <property type="evidence" value="ECO:0007669"/>
    <property type="project" value="InterPro"/>
</dbReference>
<dbReference type="RefSeq" id="WP_019467873.1">
    <property type="nucleotide sequence ID" value="NZ_LAKJ01000009.1"/>
</dbReference>
<comment type="subcellular location">
    <subcellularLocation>
        <location evidence="1">Cell membrane</location>
        <topology evidence="1">Peripheral membrane protein</topology>
    </subcellularLocation>
</comment>
<name>A0A0M2NWX7_STACC</name>
<protein>
    <submittedName>
        <fullName evidence="9">Teichoic acid biosynthesis protein</fullName>
    </submittedName>
</protein>
<evidence type="ECO:0000256" key="3">
    <source>
        <dbReference type="ARBA" id="ARBA00022475"/>
    </source>
</evidence>
<dbReference type="PANTHER" id="PTHR37316:SF3">
    <property type="entry name" value="TEICHOIC ACID GLYCEROL-PHOSPHATE TRANSFERASE"/>
    <property type="match status" value="1"/>
</dbReference>
<dbReference type="AlphaFoldDB" id="A0A0M2NWX7"/>
<dbReference type="InterPro" id="IPR007554">
    <property type="entry name" value="Glycerophosphate_synth"/>
</dbReference>
<dbReference type="InterPro" id="IPR001296">
    <property type="entry name" value="Glyco_trans_1"/>
</dbReference>
<reference evidence="9 10" key="1">
    <citation type="submission" date="2015-03" db="EMBL/GenBank/DDBJ databases">
        <title>Genome Assembly of Staphylococcus cohnii subsp. cohnii strain G22B2.</title>
        <authorList>
            <person name="Nair G."/>
            <person name="Kaur G."/>
            <person name="Khatri I."/>
            <person name="Singh N.K."/>
            <person name="Sathyabama S."/>
            <person name="Maurya S.K."/>
            <person name="Subramanian S."/>
            <person name="Agrewala J.N."/>
            <person name="Mayilraj S."/>
        </authorList>
    </citation>
    <scope>NUCLEOTIDE SEQUENCE [LARGE SCALE GENOMIC DNA]</scope>
    <source>
        <strain evidence="9 10">G22B2</strain>
    </source>
</reference>
<dbReference type="SUPFAM" id="SSF53756">
    <property type="entry name" value="UDP-Glycosyltransferase/glycogen phosphorylase"/>
    <property type="match status" value="2"/>
</dbReference>
<evidence type="ECO:0000256" key="4">
    <source>
        <dbReference type="ARBA" id="ARBA00022679"/>
    </source>
</evidence>
<comment type="similarity">
    <text evidence="2">Belongs to the CDP-glycerol glycerophosphotransferase family.</text>
</comment>
<evidence type="ECO:0000256" key="2">
    <source>
        <dbReference type="ARBA" id="ARBA00010488"/>
    </source>
</evidence>
<dbReference type="InterPro" id="IPR043148">
    <property type="entry name" value="TagF_C"/>
</dbReference>
<dbReference type="GO" id="GO:0047355">
    <property type="term" value="F:CDP-glycerol glycerophosphotransferase activity"/>
    <property type="evidence" value="ECO:0007669"/>
    <property type="project" value="InterPro"/>
</dbReference>
<accession>A0A0M2NWX7</accession>